<dbReference type="EMBL" id="JBGMEK010000003">
    <property type="protein sequence ID" value="MFA0809789.1"/>
    <property type="molecule type" value="Genomic_DNA"/>
</dbReference>
<dbReference type="RefSeq" id="WP_371837405.1">
    <property type="nucleotide sequence ID" value="NZ_JBGMEK010000003.1"/>
</dbReference>
<reference evidence="1 2" key="1">
    <citation type="submission" date="2024-08" db="EMBL/GenBank/DDBJ databases">
        <authorList>
            <person name="Ishaq N."/>
        </authorList>
    </citation>
    <scope>NUCLEOTIDE SEQUENCE [LARGE SCALE GENOMIC DNA]</scope>
    <source>
        <strain evidence="1 2">DSM 18651</strain>
    </source>
</reference>
<proteinExistence type="predicted"/>
<keyword evidence="2" id="KW-1185">Reference proteome</keyword>
<organism evidence="1 2">
    <name type="scientific">Microbulbifer epialgicus</name>
    <dbReference type="NCBI Taxonomy" id="393907"/>
    <lineage>
        <taxon>Bacteria</taxon>
        <taxon>Pseudomonadati</taxon>
        <taxon>Pseudomonadota</taxon>
        <taxon>Gammaproteobacteria</taxon>
        <taxon>Cellvibrionales</taxon>
        <taxon>Microbulbiferaceae</taxon>
        <taxon>Microbulbifer</taxon>
    </lineage>
</organism>
<gene>
    <name evidence="1" type="ORF">ACCI49_02560</name>
</gene>
<evidence type="ECO:0000313" key="1">
    <source>
        <dbReference type="EMBL" id="MFA0809789.1"/>
    </source>
</evidence>
<sequence>MLKIIITILSCVTFYSGSIRAEDSNKSGMDVLFTRSGEEISGSFLMGNSDYIVMRLDKGETQIPISTVERVVFSSRPDVKRERDFTLAEPKELQLTIARASKNPRNNIISMSGYLNNKVELNNLTLIPGDKLDFHGSGDGERFEVTLLTNQSKRIRTNNLFVSNINKIGEVNKPFNDSKVGNIEEVSENGKVKYKAGYKISAKLTN</sequence>
<protein>
    <submittedName>
        <fullName evidence="1">Uncharacterized protein</fullName>
    </submittedName>
</protein>
<evidence type="ECO:0000313" key="2">
    <source>
        <dbReference type="Proteomes" id="UP001569428"/>
    </source>
</evidence>
<accession>A0ABV4NUV4</accession>
<comment type="caution">
    <text evidence="1">The sequence shown here is derived from an EMBL/GenBank/DDBJ whole genome shotgun (WGS) entry which is preliminary data.</text>
</comment>
<dbReference type="Proteomes" id="UP001569428">
    <property type="component" value="Unassembled WGS sequence"/>
</dbReference>
<name>A0ABV4NUV4_9GAMM</name>